<evidence type="ECO:0000313" key="2">
    <source>
        <dbReference type="Proteomes" id="UP000188268"/>
    </source>
</evidence>
<evidence type="ECO:0000313" key="1">
    <source>
        <dbReference type="EMBL" id="OMO78355.1"/>
    </source>
</evidence>
<gene>
    <name evidence="1" type="ORF">CCACVL1_14456</name>
</gene>
<dbReference type="Gramene" id="OMO78355">
    <property type="protein sequence ID" value="OMO78355"/>
    <property type="gene ID" value="CCACVL1_14456"/>
</dbReference>
<dbReference type="EMBL" id="AWWV01010571">
    <property type="protein sequence ID" value="OMO78355.1"/>
    <property type="molecule type" value="Genomic_DNA"/>
</dbReference>
<dbReference type="AlphaFoldDB" id="A0A1R3I6X1"/>
<sequence>MSSSDEFKLYDCSSLLLNVTTSSLSKAQRRWRIAYTAIYSARVMLSLVKDIISEKGSQNPSVIKNLHHYVALDIESSGSKQLAKTKPGGEGKKDGLFLYQQFTVLKA</sequence>
<comment type="caution">
    <text evidence="1">The sequence shown here is derived from an EMBL/GenBank/DDBJ whole genome shotgun (WGS) entry which is preliminary data.</text>
</comment>
<organism evidence="1 2">
    <name type="scientific">Corchorus capsularis</name>
    <name type="common">Jute</name>
    <dbReference type="NCBI Taxonomy" id="210143"/>
    <lineage>
        <taxon>Eukaryota</taxon>
        <taxon>Viridiplantae</taxon>
        <taxon>Streptophyta</taxon>
        <taxon>Embryophyta</taxon>
        <taxon>Tracheophyta</taxon>
        <taxon>Spermatophyta</taxon>
        <taxon>Magnoliopsida</taxon>
        <taxon>eudicotyledons</taxon>
        <taxon>Gunneridae</taxon>
        <taxon>Pentapetalae</taxon>
        <taxon>rosids</taxon>
        <taxon>malvids</taxon>
        <taxon>Malvales</taxon>
        <taxon>Malvaceae</taxon>
        <taxon>Grewioideae</taxon>
        <taxon>Apeibeae</taxon>
        <taxon>Corchorus</taxon>
    </lineage>
</organism>
<name>A0A1R3I6X1_COCAP</name>
<dbReference type="Proteomes" id="UP000188268">
    <property type="component" value="Unassembled WGS sequence"/>
</dbReference>
<keyword evidence="2" id="KW-1185">Reference proteome</keyword>
<proteinExistence type="predicted"/>
<dbReference type="STRING" id="210143.A0A1R3I6X1"/>
<protein>
    <submittedName>
        <fullName evidence="1">Putative cation-transporting atpase plant</fullName>
    </submittedName>
</protein>
<reference evidence="1 2" key="1">
    <citation type="submission" date="2013-09" db="EMBL/GenBank/DDBJ databases">
        <title>Corchorus capsularis genome sequencing.</title>
        <authorList>
            <person name="Alam M."/>
            <person name="Haque M.S."/>
            <person name="Islam M.S."/>
            <person name="Emdad E.M."/>
            <person name="Islam M.M."/>
            <person name="Ahmed B."/>
            <person name="Halim A."/>
            <person name="Hossen Q.M.M."/>
            <person name="Hossain M.Z."/>
            <person name="Ahmed R."/>
            <person name="Khan M.M."/>
            <person name="Islam R."/>
            <person name="Rashid M.M."/>
            <person name="Khan S.A."/>
            <person name="Rahman M.S."/>
            <person name="Alam M."/>
        </authorList>
    </citation>
    <scope>NUCLEOTIDE SEQUENCE [LARGE SCALE GENOMIC DNA]</scope>
    <source>
        <strain evidence="2">cv. CVL-1</strain>
        <tissue evidence="1">Whole seedling</tissue>
    </source>
</reference>
<accession>A0A1R3I6X1</accession>